<dbReference type="PANTHER" id="PTHR13278:SF0">
    <property type="entry name" value="ZINC FINGER PROTEIN 830"/>
    <property type="match status" value="1"/>
</dbReference>
<keyword evidence="5" id="KW-0539">Nucleus</keyword>
<evidence type="ECO:0000256" key="5">
    <source>
        <dbReference type="ARBA" id="ARBA00023242"/>
    </source>
</evidence>
<reference evidence="7 8" key="1">
    <citation type="journal article" date="2014" name="Genome Biol. Evol.">
        <title>Comparative genomics and transcriptomics analyses reveal divergent lifestyle features of nematode endoparasitic fungus Hirsutella minnesotensis.</title>
        <authorList>
            <person name="Lai Y."/>
            <person name="Liu K."/>
            <person name="Zhang X."/>
            <person name="Zhang X."/>
            <person name="Li K."/>
            <person name="Wang N."/>
            <person name="Shu C."/>
            <person name="Wu Y."/>
            <person name="Wang C."/>
            <person name="Bushley K.E."/>
            <person name="Xiang M."/>
            <person name="Liu X."/>
        </authorList>
    </citation>
    <scope>NUCLEOTIDE SEQUENCE [LARGE SCALE GENOMIC DNA]</scope>
    <source>
        <strain evidence="7 8">3608</strain>
    </source>
</reference>
<protein>
    <recommendedName>
        <fullName evidence="9">Coiled-coil domain-containing protein 16</fullName>
    </recommendedName>
</protein>
<dbReference type="GO" id="GO:0033260">
    <property type="term" value="P:nuclear DNA replication"/>
    <property type="evidence" value="ECO:0007669"/>
    <property type="project" value="TreeGrafter"/>
</dbReference>
<evidence type="ECO:0000256" key="6">
    <source>
        <dbReference type="SAM" id="MobiDB-lite"/>
    </source>
</evidence>
<feature type="region of interest" description="Disordered" evidence="6">
    <location>
        <begin position="224"/>
        <end position="249"/>
    </location>
</feature>
<dbReference type="Proteomes" id="UP000054481">
    <property type="component" value="Unassembled WGS sequence"/>
</dbReference>
<sequence>MADVRSLLRQQRASRRIDQPHAAYTEAGKLLCTLCRELVKAESLWEGHVQGDDHRRRLLSADKAPGTQSRGEPAGVTHKRKLDEGSGGLVAEEEDAVRRKRSRPDLALAMQNRSDRSTATPSRREASSSSTPAGLTPSLPSQGSVASTFLMPRKVGAFASPAGDAQTTSHTPSSTSAGGPSAAPALDTVDESEWAAFEADIAAETAPYDEDAVISAPAMTAEEAAAARDAAQQDGTRRAQADVDIEDERDEAKRAIEDEFGDMRELEARVTRLKEKREALRRGAPSHALDALPDRPSDAEGGGKENDVDAMVAETTVAANQSDEDEEDEDDDVDDWDGFMFRKQ</sequence>
<dbReference type="EMBL" id="KQ030532">
    <property type="protein sequence ID" value="KJZ73796.1"/>
    <property type="molecule type" value="Genomic_DNA"/>
</dbReference>
<dbReference type="GO" id="GO:0044773">
    <property type="term" value="P:mitotic DNA damage checkpoint signaling"/>
    <property type="evidence" value="ECO:0007669"/>
    <property type="project" value="TreeGrafter"/>
</dbReference>
<feature type="compositionally biased region" description="Low complexity" evidence="6">
    <location>
        <begin position="167"/>
        <end position="185"/>
    </location>
</feature>
<proteinExistence type="predicted"/>
<feature type="region of interest" description="Disordered" evidence="6">
    <location>
        <begin position="60"/>
        <end position="144"/>
    </location>
</feature>
<feature type="compositionally biased region" description="Polar residues" evidence="6">
    <location>
        <begin position="117"/>
        <end position="144"/>
    </location>
</feature>
<dbReference type="AlphaFoldDB" id="A0A0F7ZIK1"/>
<dbReference type="GO" id="GO:0008270">
    <property type="term" value="F:zinc ion binding"/>
    <property type="evidence" value="ECO:0007669"/>
    <property type="project" value="UniProtKB-KW"/>
</dbReference>
<gene>
    <name evidence="7" type="ORF">HIM_06914</name>
</gene>
<dbReference type="GO" id="GO:0003676">
    <property type="term" value="F:nucleic acid binding"/>
    <property type="evidence" value="ECO:0007669"/>
    <property type="project" value="InterPro"/>
</dbReference>
<feature type="compositionally biased region" description="Low complexity" evidence="6">
    <location>
        <begin position="224"/>
        <end position="234"/>
    </location>
</feature>
<keyword evidence="3" id="KW-0863">Zinc-finger</keyword>
<dbReference type="InterPro" id="IPR040050">
    <property type="entry name" value="ZNF830-like"/>
</dbReference>
<keyword evidence="2" id="KW-0479">Metal-binding</keyword>
<keyword evidence="4" id="KW-0862">Zinc</keyword>
<evidence type="ECO:0000256" key="4">
    <source>
        <dbReference type="ARBA" id="ARBA00022833"/>
    </source>
</evidence>
<dbReference type="GO" id="GO:0033314">
    <property type="term" value="P:mitotic DNA replication checkpoint signaling"/>
    <property type="evidence" value="ECO:0007669"/>
    <property type="project" value="TreeGrafter"/>
</dbReference>
<feature type="compositionally biased region" description="Acidic residues" evidence="6">
    <location>
        <begin position="322"/>
        <end position="337"/>
    </location>
</feature>
<evidence type="ECO:0000313" key="7">
    <source>
        <dbReference type="EMBL" id="KJZ73796.1"/>
    </source>
</evidence>
<keyword evidence="8" id="KW-1185">Reference proteome</keyword>
<organism evidence="7 8">
    <name type="scientific">Hirsutella minnesotensis 3608</name>
    <dbReference type="NCBI Taxonomy" id="1043627"/>
    <lineage>
        <taxon>Eukaryota</taxon>
        <taxon>Fungi</taxon>
        <taxon>Dikarya</taxon>
        <taxon>Ascomycota</taxon>
        <taxon>Pezizomycotina</taxon>
        <taxon>Sordariomycetes</taxon>
        <taxon>Hypocreomycetidae</taxon>
        <taxon>Hypocreales</taxon>
        <taxon>Ophiocordycipitaceae</taxon>
        <taxon>Hirsutella</taxon>
    </lineage>
</organism>
<evidence type="ECO:0000256" key="1">
    <source>
        <dbReference type="ARBA" id="ARBA00004123"/>
    </source>
</evidence>
<evidence type="ECO:0000313" key="8">
    <source>
        <dbReference type="Proteomes" id="UP000054481"/>
    </source>
</evidence>
<dbReference type="PANTHER" id="PTHR13278">
    <property type="entry name" value="ZINC FINGER PROTEIN 830"/>
    <property type="match status" value="1"/>
</dbReference>
<accession>A0A0F7ZIK1</accession>
<evidence type="ECO:0000256" key="2">
    <source>
        <dbReference type="ARBA" id="ARBA00022723"/>
    </source>
</evidence>
<name>A0A0F7ZIK1_9HYPO</name>
<comment type="subcellular location">
    <subcellularLocation>
        <location evidence="1">Nucleus</location>
    </subcellularLocation>
</comment>
<feature type="compositionally biased region" description="Basic and acidic residues" evidence="6">
    <location>
        <begin position="292"/>
        <end position="307"/>
    </location>
</feature>
<evidence type="ECO:0008006" key="9">
    <source>
        <dbReference type="Google" id="ProtNLM"/>
    </source>
</evidence>
<feature type="region of interest" description="Disordered" evidence="6">
    <location>
        <begin position="277"/>
        <end position="344"/>
    </location>
</feature>
<evidence type="ECO:0000256" key="3">
    <source>
        <dbReference type="ARBA" id="ARBA00022771"/>
    </source>
</evidence>
<dbReference type="GO" id="GO:0005681">
    <property type="term" value="C:spliceosomal complex"/>
    <property type="evidence" value="ECO:0007669"/>
    <property type="project" value="InterPro"/>
</dbReference>
<dbReference type="OrthoDB" id="77607at2759"/>
<feature type="region of interest" description="Disordered" evidence="6">
    <location>
        <begin position="160"/>
        <end position="190"/>
    </location>
</feature>